<name>A0ABR0YW12_HUSHU</name>
<keyword evidence="2" id="KW-1185">Reference proteome</keyword>
<dbReference type="Proteomes" id="UP001369086">
    <property type="component" value="Unassembled WGS sequence"/>
</dbReference>
<comment type="caution">
    <text evidence="1">The sequence shown here is derived from an EMBL/GenBank/DDBJ whole genome shotgun (WGS) entry which is preliminary data.</text>
</comment>
<evidence type="ECO:0000313" key="2">
    <source>
        <dbReference type="Proteomes" id="UP001369086"/>
    </source>
</evidence>
<gene>
    <name evidence="1" type="ORF">HHUSO_G23037</name>
</gene>
<reference evidence="1 2" key="1">
    <citation type="submission" date="2021-05" db="EMBL/GenBank/DDBJ databases">
        <authorList>
            <person name="Zahm M."/>
            <person name="Klopp C."/>
            <person name="Cabau C."/>
            <person name="Kuhl H."/>
            <person name="Suciu R."/>
            <person name="Ciorpac M."/>
            <person name="Holostenco D."/>
            <person name="Gessner J."/>
            <person name="Wuertz S."/>
            <person name="Hohne C."/>
            <person name="Stock M."/>
            <person name="Gislard M."/>
            <person name="Lluch J."/>
            <person name="Milhes M."/>
            <person name="Lampietro C."/>
            <person name="Lopez Roques C."/>
            <person name="Donnadieu C."/>
            <person name="Du K."/>
            <person name="Schartl M."/>
            <person name="Guiguen Y."/>
        </authorList>
    </citation>
    <scope>NUCLEOTIDE SEQUENCE [LARGE SCALE GENOMIC DNA]</scope>
    <source>
        <strain evidence="1">Hh-F2</strain>
        <tissue evidence="1">Blood</tissue>
    </source>
</reference>
<dbReference type="EMBL" id="JAHFZB010000022">
    <property type="protein sequence ID" value="KAK6476596.1"/>
    <property type="molecule type" value="Genomic_DNA"/>
</dbReference>
<accession>A0ABR0YW12</accession>
<sequence length="130" mass="13555">MTSGSIWLSENQTVSPAGCAEEQGGETENCAGVWSSFTKNSVYGCCPVFMSSTETVSIPGSSCSRPAHSASEAYWAITPQTAEFSSIQAANEVGIKRLISPAVSLRASLGPAPASEGFCVRRDPLLSLGF</sequence>
<protein>
    <submittedName>
        <fullName evidence="1">Uncharacterized protein</fullName>
    </submittedName>
</protein>
<organism evidence="1 2">
    <name type="scientific">Huso huso</name>
    <name type="common">Beluga</name>
    <name type="synonym">Acipenser huso</name>
    <dbReference type="NCBI Taxonomy" id="61971"/>
    <lineage>
        <taxon>Eukaryota</taxon>
        <taxon>Metazoa</taxon>
        <taxon>Chordata</taxon>
        <taxon>Craniata</taxon>
        <taxon>Vertebrata</taxon>
        <taxon>Euteleostomi</taxon>
        <taxon>Actinopterygii</taxon>
        <taxon>Chondrostei</taxon>
        <taxon>Acipenseriformes</taxon>
        <taxon>Acipenseridae</taxon>
        <taxon>Huso</taxon>
    </lineage>
</organism>
<proteinExistence type="predicted"/>
<evidence type="ECO:0000313" key="1">
    <source>
        <dbReference type="EMBL" id="KAK6476596.1"/>
    </source>
</evidence>